<organism evidence="1 2">
    <name type="scientific">Auriscalpium vulgare</name>
    <dbReference type="NCBI Taxonomy" id="40419"/>
    <lineage>
        <taxon>Eukaryota</taxon>
        <taxon>Fungi</taxon>
        <taxon>Dikarya</taxon>
        <taxon>Basidiomycota</taxon>
        <taxon>Agaricomycotina</taxon>
        <taxon>Agaricomycetes</taxon>
        <taxon>Russulales</taxon>
        <taxon>Auriscalpiaceae</taxon>
        <taxon>Auriscalpium</taxon>
    </lineage>
</organism>
<accession>A0ACB8R4W5</accession>
<protein>
    <submittedName>
        <fullName evidence="1">Uncharacterized protein</fullName>
    </submittedName>
</protein>
<keyword evidence="2" id="KW-1185">Reference proteome</keyword>
<evidence type="ECO:0000313" key="2">
    <source>
        <dbReference type="Proteomes" id="UP000814033"/>
    </source>
</evidence>
<reference evidence="1" key="1">
    <citation type="submission" date="2021-02" db="EMBL/GenBank/DDBJ databases">
        <authorList>
            <consortium name="DOE Joint Genome Institute"/>
            <person name="Ahrendt S."/>
            <person name="Looney B.P."/>
            <person name="Miyauchi S."/>
            <person name="Morin E."/>
            <person name="Drula E."/>
            <person name="Courty P.E."/>
            <person name="Chicoki N."/>
            <person name="Fauchery L."/>
            <person name="Kohler A."/>
            <person name="Kuo A."/>
            <person name="Labutti K."/>
            <person name="Pangilinan J."/>
            <person name="Lipzen A."/>
            <person name="Riley R."/>
            <person name="Andreopoulos W."/>
            <person name="He G."/>
            <person name="Johnson J."/>
            <person name="Barry K.W."/>
            <person name="Grigoriev I.V."/>
            <person name="Nagy L."/>
            <person name="Hibbett D."/>
            <person name="Henrissat B."/>
            <person name="Matheny P.B."/>
            <person name="Labbe J."/>
            <person name="Martin F."/>
        </authorList>
    </citation>
    <scope>NUCLEOTIDE SEQUENCE</scope>
    <source>
        <strain evidence="1">FP105234-sp</strain>
    </source>
</reference>
<comment type="caution">
    <text evidence="1">The sequence shown here is derived from an EMBL/GenBank/DDBJ whole genome shotgun (WGS) entry which is preliminary data.</text>
</comment>
<name>A0ACB8R4W5_9AGAM</name>
<proteinExistence type="predicted"/>
<reference evidence="1" key="2">
    <citation type="journal article" date="2022" name="New Phytol.">
        <title>Evolutionary transition to the ectomycorrhizal habit in the genomes of a hyperdiverse lineage of mushroom-forming fungi.</title>
        <authorList>
            <person name="Looney B."/>
            <person name="Miyauchi S."/>
            <person name="Morin E."/>
            <person name="Drula E."/>
            <person name="Courty P.E."/>
            <person name="Kohler A."/>
            <person name="Kuo A."/>
            <person name="LaButti K."/>
            <person name="Pangilinan J."/>
            <person name="Lipzen A."/>
            <person name="Riley R."/>
            <person name="Andreopoulos W."/>
            <person name="He G."/>
            <person name="Johnson J."/>
            <person name="Nolan M."/>
            <person name="Tritt A."/>
            <person name="Barry K.W."/>
            <person name="Grigoriev I.V."/>
            <person name="Nagy L.G."/>
            <person name="Hibbett D."/>
            <person name="Henrissat B."/>
            <person name="Matheny P.B."/>
            <person name="Labbe J."/>
            <person name="Martin F.M."/>
        </authorList>
    </citation>
    <scope>NUCLEOTIDE SEQUENCE</scope>
    <source>
        <strain evidence="1">FP105234-sp</strain>
    </source>
</reference>
<dbReference type="Proteomes" id="UP000814033">
    <property type="component" value="Unassembled WGS sequence"/>
</dbReference>
<evidence type="ECO:0000313" key="1">
    <source>
        <dbReference type="EMBL" id="KAI0039154.1"/>
    </source>
</evidence>
<sequence length="111" mass="11983">MCVTAWLSFADAHSAEALHISSSTALRPSRTSSLGFNEIGGRKARASYELGGVVNAALMLPFKASVQDTRSTVCSLPVLFPAQNVFELSQNMHEADLRRVSDLPMPGTREC</sequence>
<gene>
    <name evidence="1" type="ORF">FA95DRAFT_1567321</name>
</gene>
<dbReference type="EMBL" id="MU276347">
    <property type="protein sequence ID" value="KAI0039154.1"/>
    <property type="molecule type" value="Genomic_DNA"/>
</dbReference>